<evidence type="ECO:0000256" key="3">
    <source>
        <dbReference type="ARBA" id="ARBA00005842"/>
    </source>
</evidence>
<keyword evidence="6 10" id="KW-0547">Nucleotide-binding</keyword>
<dbReference type="InterPro" id="IPR018022">
    <property type="entry name" value="IPT"/>
</dbReference>
<evidence type="ECO:0000256" key="13">
    <source>
        <dbReference type="RuleBase" id="RU003785"/>
    </source>
</evidence>
<comment type="similarity">
    <text evidence="3 10 13">Belongs to the IPP transferase family.</text>
</comment>
<evidence type="ECO:0000256" key="6">
    <source>
        <dbReference type="ARBA" id="ARBA00022741"/>
    </source>
</evidence>
<dbReference type="Proteomes" id="UP001144471">
    <property type="component" value="Unassembled WGS sequence"/>
</dbReference>
<proteinExistence type="inferred from homology"/>
<keyword evidence="8 10" id="KW-0460">Magnesium</keyword>
<dbReference type="RefSeq" id="WP_281835026.1">
    <property type="nucleotide sequence ID" value="NZ_BSDY01000006.1"/>
</dbReference>
<comment type="caution">
    <text evidence="14">The sequence shown here is derived from an EMBL/GenBank/DDBJ whole genome shotgun (WGS) entry which is preliminary data.</text>
</comment>
<evidence type="ECO:0000256" key="12">
    <source>
        <dbReference type="RuleBase" id="RU003784"/>
    </source>
</evidence>
<comment type="catalytic activity">
    <reaction evidence="9 10 11">
        <text>adenosine(37) in tRNA + dimethylallyl diphosphate = N(6)-dimethylallyladenosine(37) in tRNA + diphosphate</text>
        <dbReference type="Rhea" id="RHEA:26482"/>
        <dbReference type="Rhea" id="RHEA-COMP:10162"/>
        <dbReference type="Rhea" id="RHEA-COMP:10375"/>
        <dbReference type="ChEBI" id="CHEBI:33019"/>
        <dbReference type="ChEBI" id="CHEBI:57623"/>
        <dbReference type="ChEBI" id="CHEBI:74411"/>
        <dbReference type="ChEBI" id="CHEBI:74415"/>
        <dbReference type="EC" id="2.5.1.75"/>
    </reaction>
</comment>
<evidence type="ECO:0000256" key="9">
    <source>
        <dbReference type="ARBA" id="ARBA00049563"/>
    </source>
</evidence>
<feature type="region of interest" description="Interaction with substrate tRNA" evidence="10">
    <location>
        <begin position="34"/>
        <end position="37"/>
    </location>
</feature>
<dbReference type="NCBIfam" id="TIGR00174">
    <property type="entry name" value="miaA"/>
    <property type="match status" value="1"/>
</dbReference>
<dbReference type="InterPro" id="IPR039657">
    <property type="entry name" value="Dimethylallyltransferase"/>
</dbReference>
<keyword evidence="5 10" id="KW-0819">tRNA processing</keyword>
<dbReference type="GO" id="GO:0052381">
    <property type="term" value="F:tRNA dimethylallyltransferase activity"/>
    <property type="evidence" value="ECO:0007669"/>
    <property type="project" value="UniProtKB-UniRule"/>
</dbReference>
<keyword evidence="7 10" id="KW-0067">ATP-binding</keyword>
<organism evidence="14 15">
    <name type="scientific">Propionigenium maris DSM 9537</name>
    <dbReference type="NCBI Taxonomy" id="1123000"/>
    <lineage>
        <taxon>Bacteria</taxon>
        <taxon>Fusobacteriati</taxon>
        <taxon>Fusobacteriota</taxon>
        <taxon>Fusobacteriia</taxon>
        <taxon>Fusobacteriales</taxon>
        <taxon>Fusobacteriaceae</taxon>
        <taxon>Propionigenium</taxon>
    </lineage>
</organism>
<feature type="site" description="Interaction with substrate tRNA" evidence="10">
    <location>
        <position position="100"/>
    </location>
</feature>
<reference evidence="14" key="1">
    <citation type="submission" date="2022-12" db="EMBL/GenBank/DDBJ databases">
        <title>Reference genome sequencing for broad-spectrum identification of bacterial and archaeal isolates by mass spectrometry.</title>
        <authorList>
            <person name="Sekiguchi Y."/>
            <person name="Tourlousse D.M."/>
        </authorList>
    </citation>
    <scope>NUCLEOTIDE SEQUENCE</scope>
    <source>
        <strain evidence="14">10succ1</strain>
    </source>
</reference>
<dbReference type="HAMAP" id="MF_00185">
    <property type="entry name" value="IPP_trans"/>
    <property type="match status" value="1"/>
</dbReference>
<dbReference type="GO" id="GO:0006400">
    <property type="term" value="P:tRNA modification"/>
    <property type="evidence" value="ECO:0007669"/>
    <property type="project" value="TreeGrafter"/>
</dbReference>
<dbReference type="Gene3D" id="1.10.20.140">
    <property type="match status" value="1"/>
</dbReference>
<keyword evidence="15" id="KW-1185">Reference proteome</keyword>
<comment type="function">
    <text evidence="2 10 12">Catalyzes the transfer of a dimethylallyl group onto the adenine at position 37 in tRNAs that read codons beginning with uridine, leading to the formation of N6-(dimethylallyl)adenosine (i(6)A).</text>
</comment>
<evidence type="ECO:0000256" key="7">
    <source>
        <dbReference type="ARBA" id="ARBA00022840"/>
    </source>
</evidence>
<dbReference type="Pfam" id="PF01715">
    <property type="entry name" value="IPPT"/>
    <property type="match status" value="1"/>
</dbReference>
<evidence type="ECO:0000256" key="8">
    <source>
        <dbReference type="ARBA" id="ARBA00022842"/>
    </source>
</evidence>
<dbReference type="EC" id="2.5.1.75" evidence="10"/>
<evidence type="ECO:0000256" key="4">
    <source>
        <dbReference type="ARBA" id="ARBA00022679"/>
    </source>
</evidence>
<comment type="caution">
    <text evidence="10">Lacks conserved residue(s) required for the propagation of feature annotation.</text>
</comment>
<dbReference type="SUPFAM" id="SSF52540">
    <property type="entry name" value="P-loop containing nucleoside triphosphate hydrolases"/>
    <property type="match status" value="2"/>
</dbReference>
<evidence type="ECO:0000256" key="11">
    <source>
        <dbReference type="RuleBase" id="RU003783"/>
    </source>
</evidence>
<dbReference type="AlphaFoldDB" id="A0A9W6GM60"/>
<evidence type="ECO:0000313" key="15">
    <source>
        <dbReference type="Proteomes" id="UP001144471"/>
    </source>
</evidence>
<evidence type="ECO:0000256" key="2">
    <source>
        <dbReference type="ARBA" id="ARBA00003213"/>
    </source>
</evidence>
<feature type="site" description="Interaction with substrate tRNA" evidence="10">
    <location>
        <position position="122"/>
    </location>
</feature>
<keyword evidence="4 10" id="KW-0808">Transferase</keyword>
<comment type="cofactor">
    <cofactor evidence="1 10">
        <name>Mg(2+)</name>
        <dbReference type="ChEBI" id="CHEBI:18420"/>
    </cofactor>
</comment>
<dbReference type="InterPro" id="IPR027417">
    <property type="entry name" value="P-loop_NTPase"/>
</dbReference>
<name>A0A9W6GM60_9FUSO</name>
<accession>A0A9W6GM60</accession>
<feature type="binding site" evidence="10">
    <location>
        <begin position="11"/>
        <end position="16"/>
    </location>
    <ligand>
        <name>substrate</name>
    </ligand>
</feature>
<evidence type="ECO:0000313" key="14">
    <source>
        <dbReference type="EMBL" id="GLI56112.1"/>
    </source>
</evidence>
<evidence type="ECO:0000256" key="1">
    <source>
        <dbReference type="ARBA" id="ARBA00001946"/>
    </source>
</evidence>
<protein>
    <recommendedName>
        <fullName evidence="10">tRNA dimethylallyltransferase</fullName>
        <ecNumber evidence="10">2.5.1.75</ecNumber>
    </recommendedName>
    <alternativeName>
        <fullName evidence="10">Dimethylallyl diphosphate:tRNA dimethylallyltransferase</fullName>
        <shortName evidence="10">DMAPP:tRNA dimethylallyltransferase</shortName>
        <shortName evidence="10">DMATase</shortName>
    </alternativeName>
    <alternativeName>
        <fullName evidence="10">Isopentenyl-diphosphate:tRNA isopentenyltransferase</fullName>
        <shortName evidence="10">IPP transferase</shortName>
        <shortName evidence="10">IPPT</shortName>
        <shortName evidence="10">IPTase</shortName>
    </alternativeName>
</protein>
<comment type="subunit">
    <text evidence="10">Monomer.</text>
</comment>
<dbReference type="PANTHER" id="PTHR11088:SF60">
    <property type="entry name" value="TRNA DIMETHYLALLYLTRANSFERASE"/>
    <property type="match status" value="1"/>
</dbReference>
<dbReference type="GO" id="GO:0005524">
    <property type="term" value="F:ATP binding"/>
    <property type="evidence" value="ECO:0007669"/>
    <property type="project" value="UniProtKB-UniRule"/>
</dbReference>
<feature type="binding site" evidence="10">
    <location>
        <begin position="9"/>
        <end position="16"/>
    </location>
    <ligand>
        <name>ATP</name>
        <dbReference type="ChEBI" id="CHEBI:30616"/>
    </ligand>
</feature>
<dbReference type="Gene3D" id="3.40.50.300">
    <property type="entry name" value="P-loop containing nucleotide triphosphate hydrolases"/>
    <property type="match status" value="1"/>
</dbReference>
<evidence type="ECO:0000256" key="10">
    <source>
        <dbReference type="HAMAP-Rule" id="MF_00185"/>
    </source>
</evidence>
<sequence length="301" mass="33984">MVKGLVIAGPTAVGKTALSIKLAKAMDAEIISADSAQVYKDLDIGTAKVTEEEMGGVIHHMLDVVEPVEKYSVGEYQRTVDELLGKLEGEGKSVVLTGGTGLYIGSVTNGLADLPESDHELRAKLMERSNESLYEELKELDPEAAEGIHPNNKRRVERALEVCLLTGKKFSVVSKENIKGNNYPFLKVALERDRGVLYERINLRVDIMMEAGLLEEVERTYKKYGENLKKVNIIGYAELIRYIDGEITLEQAVEDIKQNSRRYAKRQFTWFKNQGDYLWYNLDKMTEEEIMNDVIERVKSS</sequence>
<gene>
    <name evidence="10 14" type="primary">miaA</name>
    <name evidence="14" type="ORF">PM10SUCC1_16260</name>
</gene>
<dbReference type="EMBL" id="BSDY01000006">
    <property type="protein sequence ID" value="GLI56112.1"/>
    <property type="molecule type" value="Genomic_DNA"/>
</dbReference>
<dbReference type="PANTHER" id="PTHR11088">
    <property type="entry name" value="TRNA DIMETHYLALLYLTRANSFERASE"/>
    <property type="match status" value="1"/>
</dbReference>
<evidence type="ECO:0000256" key="5">
    <source>
        <dbReference type="ARBA" id="ARBA00022694"/>
    </source>
</evidence>